<accession>A0ABU7E1S0</accession>
<evidence type="ECO:0000313" key="1">
    <source>
        <dbReference type="EMBL" id="MED6281232.1"/>
    </source>
</evidence>
<sequence>MKVNNLLEVLGMHKALCSNLFVPKDDDNEVRRMNVTVGTTLSKRPKMRIMDFGKTKFSTSLHRLYCSG</sequence>
<proteinExistence type="predicted"/>
<comment type="caution">
    <text evidence="1">The sequence shown here is derived from an EMBL/GenBank/DDBJ whole genome shotgun (WGS) entry which is preliminary data.</text>
</comment>
<organism evidence="1 2">
    <name type="scientific">Characodon lateralis</name>
    <dbReference type="NCBI Taxonomy" id="208331"/>
    <lineage>
        <taxon>Eukaryota</taxon>
        <taxon>Metazoa</taxon>
        <taxon>Chordata</taxon>
        <taxon>Craniata</taxon>
        <taxon>Vertebrata</taxon>
        <taxon>Euteleostomi</taxon>
        <taxon>Actinopterygii</taxon>
        <taxon>Neopterygii</taxon>
        <taxon>Teleostei</taxon>
        <taxon>Neoteleostei</taxon>
        <taxon>Acanthomorphata</taxon>
        <taxon>Ovalentaria</taxon>
        <taxon>Atherinomorphae</taxon>
        <taxon>Cyprinodontiformes</taxon>
        <taxon>Goodeidae</taxon>
        <taxon>Characodon</taxon>
    </lineage>
</organism>
<dbReference type="Proteomes" id="UP001352852">
    <property type="component" value="Unassembled WGS sequence"/>
</dbReference>
<name>A0ABU7E1S0_9TELE</name>
<protein>
    <submittedName>
        <fullName evidence="1">Uncharacterized protein</fullName>
    </submittedName>
</protein>
<reference evidence="1 2" key="1">
    <citation type="submission" date="2021-06" db="EMBL/GenBank/DDBJ databases">
        <authorList>
            <person name="Palmer J.M."/>
        </authorList>
    </citation>
    <scope>NUCLEOTIDE SEQUENCE [LARGE SCALE GENOMIC DNA]</scope>
    <source>
        <strain evidence="1 2">CL_MEX2019</strain>
        <tissue evidence="1">Muscle</tissue>
    </source>
</reference>
<gene>
    <name evidence="1" type="ORF">CHARACLAT_019111</name>
</gene>
<evidence type="ECO:0000313" key="2">
    <source>
        <dbReference type="Proteomes" id="UP001352852"/>
    </source>
</evidence>
<keyword evidence="2" id="KW-1185">Reference proteome</keyword>
<dbReference type="EMBL" id="JAHUTJ010042701">
    <property type="protein sequence ID" value="MED6281232.1"/>
    <property type="molecule type" value="Genomic_DNA"/>
</dbReference>